<reference evidence="2" key="1">
    <citation type="submission" date="2014-11" db="EMBL/GenBank/DDBJ databases">
        <authorList>
            <person name="Amaro Gonzalez C."/>
        </authorList>
    </citation>
    <scope>NUCLEOTIDE SEQUENCE</scope>
</reference>
<feature type="compositionally biased region" description="Polar residues" evidence="1">
    <location>
        <begin position="1"/>
        <end position="24"/>
    </location>
</feature>
<accession>A0A0E9SJG0</accession>
<organism evidence="2">
    <name type="scientific">Anguilla anguilla</name>
    <name type="common">European freshwater eel</name>
    <name type="synonym">Muraena anguilla</name>
    <dbReference type="NCBI Taxonomy" id="7936"/>
    <lineage>
        <taxon>Eukaryota</taxon>
        <taxon>Metazoa</taxon>
        <taxon>Chordata</taxon>
        <taxon>Craniata</taxon>
        <taxon>Vertebrata</taxon>
        <taxon>Euteleostomi</taxon>
        <taxon>Actinopterygii</taxon>
        <taxon>Neopterygii</taxon>
        <taxon>Teleostei</taxon>
        <taxon>Anguilliformes</taxon>
        <taxon>Anguillidae</taxon>
        <taxon>Anguilla</taxon>
    </lineage>
</organism>
<evidence type="ECO:0000313" key="2">
    <source>
        <dbReference type="EMBL" id="JAH41524.1"/>
    </source>
</evidence>
<dbReference type="AlphaFoldDB" id="A0A0E9SJG0"/>
<reference evidence="2" key="2">
    <citation type="journal article" date="2015" name="Fish Shellfish Immunol.">
        <title>Early steps in the European eel (Anguilla anguilla)-Vibrio vulnificus interaction in the gills: Role of the RtxA13 toxin.</title>
        <authorList>
            <person name="Callol A."/>
            <person name="Pajuelo D."/>
            <person name="Ebbesson L."/>
            <person name="Teles M."/>
            <person name="MacKenzie S."/>
            <person name="Amaro C."/>
        </authorList>
    </citation>
    <scope>NUCLEOTIDE SEQUENCE</scope>
</reference>
<evidence type="ECO:0000256" key="1">
    <source>
        <dbReference type="SAM" id="MobiDB-lite"/>
    </source>
</evidence>
<protein>
    <submittedName>
        <fullName evidence="2">Uncharacterized protein</fullName>
    </submittedName>
</protein>
<name>A0A0E9SJG0_ANGAN</name>
<sequence length="48" mass="5250">MLRSNQMPQTSLDGASYCSKTMTPGDTLLKQPRTKGPKNGMFLTGQMT</sequence>
<proteinExistence type="predicted"/>
<feature type="region of interest" description="Disordered" evidence="1">
    <location>
        <begin position="1"/>
        <end position="48"/>
    </location>
</feature>
<dbReference type="EMBL" id="GBXM01067053">
    <property type="protein sequence ID" value="JAH41524.1"/>
    <property type="molecule type" value="Transcribed_RNA"/>
</dbReference>